<dbReference type="EMBL" id="CH477801">
    <property type="protein sequence ID" value="EAT36075.1"/>
    <property type="molecule type" value="Genomic_DNA"/>
</dbReference>
<evidence type="ECO:0000313" key="2">
    <source>
        <dbReference type="EMBL" id="EAT36075.1"/>
    </source>
</evidence>
<evidence type="ECO:0000256" key="1">
    <source>
        <dbReference type="SAM" id="MobiDB-lite"/>
    </source>
</evidence>
<sequence length="248" mass="27280">MFPIIPKSGPEYQPTTMPYRTRPGTGAARELLAQTTAASSMKMLRKLAAQMSVLIFDLISLAAGVAMIAADHQTIQTPSSTHQHSRRRIGHRSLRFLDSSYFIKVADWRRHCVCPCILYKNQGLSRQLQGNSGGQILVLNHYTDPLVTKSAPMAPTTEIEDSRSRDDCTEQPESFEDTSRTSGSMGSTTSERESERCLVVQSPLSSTASSGIGASSSFSVINYGSFGKPYYLLKAMNVRAHVIDKVKR</sequence>
<proteinExistence type="predicted"/>
<dbReference type="Proteomes" id="UP000682892">
    <property type="component" value="Unassembled WGS sequence"/>
</dbReference>
<dbReference type="PhylomeDB" id="Q16NZ9"/>
<protein>
    <submittedName>
        <fullName evidence="2">AAEL011820-PA</fullName>
    </submittedName>
</protein>
<name>Q16NZ9_AEDAE</name>
<organism evidence="2 3">
    <name type="scientific">Aedes aegypti</name>
    <name type="common">Yellowfever mosquito</name>
    <name type="synonym">Culex aegypti</name>
    <dbReference type="NCBI Taxonomy" id="7159"/>
    <lineage>
        <taxon>Eukaryota</taxon>
        <taxon>Metazoa</taxon>
        <taxon>Ecdysozoa</taxon>
        <taxon>Arthropoda</taxon>
        <taxon>Hexapoda</taxon>
        <taxon>Insecta</taxon>
        <taxon>Pterygota</taxon>
        <taxon>Neoptera</taxon>
        <taxon>Endopterygota</taxon>
        <taxon>Diptera</taxon>
        <taxon>Nematocera</taxon>
        <taxon>Culicoidea</taxon>
        <taxon>Culicidae</taxon>
        <taxon>Culicinae</taxon>
        <taxon>Aedini</taxon>
        <taxon>Aedes</taxon>
        <taxon>Stegomyia</taxon>
    </lineage>
</organism>
<reference evidence="2" key="1">
    <citation type="submission" date="2005-10" db="EMBL/GenBank/DDBJ databases">
        <authorList>
            <person name="Loftus B.J."/>
            <person name="Nene V.M."/>
            <person name="Hannick L.I."/>
            <person name="Bidwell S."/>
            <person name="Haas B."/>
            <person name="Amedeo P."/>
            <person name="Orvis J."/>
            <person name="Wortman J.R."/>
            <person name="White O.R."/>
            <person name="Salzberg S."/>
            <person name="Shumway M."/>
            <person name="Koo H."/>
            <person name="Zhao Y."/>
            <person name="Holmes M."/>
            <person name="Miller J."/>
            <person name="Schatz M."/>
            <person name="Pop M."/>
            <person name="Pai G."/>
            <person name="Utterback T."/>
            <person name="Rogers Y.-H."/>
            <person name="Kravitz S."/>
            <person name="Fraser C.M."/>
        </authorList>
    </citation>
    <scope>NUCLEOTIDE SEQUENCE</scope>
    <source>
        <strain evidence="2">Liverpool</strain>
    </source>
</reference>
<evidence type="ECO:0000313" key="3">
    <source>
        <dbReference type="Proteomes" id="UP000682892"/>
    </source>
</evidence>
<dbReference type="eggNOG" id="ENOG502S9MG">
    <property type="taxonomic scope" value="Eukaryota"/>
</dbReference>
<accession>Q16NZ9</accession>
<dbReference type="HOGENOM" id="CLU_1120888_0_0_1"/>
<dbReference type="AlphaFoldDB" id="Q16NZ9"/>
<feature type="compositionally biased region" description="Low complexity" evidence="1">
    <location>
        <begin position="180"/>
        <end position="189"/>
    </location>
</feature>
<reference evidence="2" key="2">
    <citation type="journal article" date="2007" name="Science">
        <title>Genome sequence of Aedes aegypti, a major arbovirus vector.</title>
        <authorList>
            <person name="Nene V."/>
            <person name="Wortman J.R."/>
            <person name="Lawson D."/>
            <person name="Haas B."/>
            <person name="Kodira C."/>
            <person name="Tu Z.J."/>
            <person name="Loftus B."/>
            <person name="Xi Z."/>
            <person name="Megy K."/>
            <person name="Grabherr M."/>
            <person name="Ren Q."/>
            <person name="Zdobnov E.M."/>
            <person name="Lobo N.F."/>
            <person name="Campbell K.S."/>
            <person name="Brown S.E."/>
            <person name="Bonaldo M.F."/>
            <person name="Zhu J."/>
            <person name="Sinkins S.P."/>
            <person name="Hogenkamp D.G."/>
            <person name="Amedeo P."/>
            <person name="Arensburger P."/>
            <person name="Atkinson P.W."/>
            <person name="Bidwell S."/>
            <person name="Biedler J."/>
            <person name="Birney E."/>
            <person name="Bruggner R.V."/>
            <person name="Costas J."/>
            <person name="Coy M.R."/>
            <person name="Crabtree J."/>
            <person name="Crawford M."/>
            <person name="Debruyn B."/>
            <person name="Decaprio D."/>
            <person name="Eiglmeier K."/>
            <person name="Eisenstadt E."/>
            <person name="El-Dorry H."/>
            <person name="Gelbart W.M."/>
            <person name="Gomes S.L."/>
            <person name="Hammond M."/>
            <person name="Hannick L.I."/>
            <person name="Hogan J.R."/>
            <person name="Holmes M.H."/>
            <person name="Jaffe D."/>
            <person name="Johnston J.S."/>
            <person name="Kennedy R.C."/>
            <person name="Koo H."/>
            <person name="Kravitz S."/>
            <person name="Kriventseva E.V."/>
            <person name="Kulp D."/>
            <person name="Labutti K."/>
            <person name="Lee E."/>
            <person name="Li S."/>
            <person name="Lovin D.D."/>
            <person name="Mao C."/>
            <person name="Mauceli E."/>
            <person name="Menck C.F."/>
            <person name="Miller J.R."/>
            <person name="Montgomery P."/>
            <person name="Mori A."/>
            <person name="Nascimento A.L."/>
            <person name="Naveira H.F."/>
            <person name="Nusbaum C."/>
            <person name="O'leary S."/>
            <person name="Orvis J."/>
            <person name="Pertea M."/>
            <person name="Quesneville H."/>
            <person name="Reidenbach K.R."/>
            <person name="Rogers Y.H."/>
            <person name="Roth C.W."/>
            <person name="Schneider J.R."/>
            <person name="Schatz M."/>
            <person name="Shumway M."/>
            <person name="Stanke M."/>
            <person name="Stinson E.O."/>
            <person name="Tubio J.M."/>
            <person name="Vanzee J.P."/>
            <person name="Verjovski-Almeida S."/>
            <person name="Werner D."/>
            <person name="White O."/>
            <person name="Wyder S."/>
            <person name="Zeng Q."/>
            <person name="Zhao Q."/>
            <person name="Zhao Y."/>
            <person name="Hill C.A."/>
            <person name="Raikhel A.S."/>
            <person name="Soares M.B."/>
            <person name="Knudson D.L."/>
            <person name="Lee N.H."/>
            <person name="Galagan J."/>
            <person name="Salzberg S.L."/>
            <person name="Paulsen I.T."/>
            <person name="Dimopoulos G."/>
            <person name="Collins F.H."/>
            <person name="Birren B."/>
            <person name="Fraser-Liggett C.M."/>
            <person name="Severson D.W."/>
        </authorList>
    </citation>
    <scope>NUCLEOTIDE SEQUENCE [LARGE SCALE GENOMIC DNA]</scope>
    <source>
        <strain evidence="2">Liverpool</strain>
    </source>
</reference>
<gene>
    <name evidence="2" type="ORF">AaeL_AAEL011820</name>
</gene>
<dbReference type="PaxDb" id="7159-AAEL011820-PA"/>
<reference evidence="2" key="3">
    <citation type="submission" date="2012-09" db="EMBL/GenBank/DDBJ databases">
        <authorList>
            <consortium name="VectorBase"/>
        </authorList>
    </citation>
    <scope>NUCLEOTIDE SEQUENCE</scope>
    <source>
        <strain evidence="2">Liverpool</strain>
    </source>
</reference>
<feature type="region of interest" description="Disordered" evidence="1">
    <location>
        <begin position="1"/>
        <end position="20"/>
    </location>
</feature>
<feature type="region of interest" description="Disordered" evidence="1">
    <location>
        <begin position="149"/>
        <end position="196"/>
    </location>
</feature>
<dbReference type="STRING" id="7159.Q16NZ9"/>
<dbReference type="VEuPathDB" id="VectorBase:AAEL022631"/>